<reference evidence="3" key="1">
    <citation type="submission" date="2015-05" db="EMBL/GenBank/DDBJ databases">
        <authorList>
            <person name="Wang D.B."/>
            <person name="Wang M."/>
        </authorList>
    </citation>
    <scope>NUCLEOTIDE SEQUENCE</scope>
    <source>
        <strain evidence="3">36-1</strain>
    </source>
</reference>
<name>A0A2U3DSH4_PURLI</name>
<feature type="region of interest" description="Disordered" evidence="1">
    <location>
        <begin position="35"/>
        <end position="79"/>
    </location>
</feature>
<proteinExistence type="predicted"/>
<organism evidence="3 4">
    <name type="scientific">Purpureocillium lilacinum</name>
    <name type="common">Paecilomyces lilacinus</name>
    <dbReference type="NCBI Taxonomy" id="33203"/>
    <lineage>
        <taxon>Eukaryota</taxon>
        <taxon>Fungi</taxon>
        <taxon>Dikarya</taxon>
        <taxon>Ascomycota</taxon>
        <taxon>Pezizomycotina</taxon>
        <taxon>Sordariomycetes</taxon>
        <taxon>Hypocreomycetidae</taxon>
        <taxon>Hypocreales</taxon>
        <taxon>Ophiocordycipitaceae</taxon>
        <taxon>Purpureocillium</taxon>
    </lineage>
</organism>
<dbReference type="Proteomes" id="UP001287286">
    <property type="component" value="Unassembled WGS sequence"/>
</dbReference>
<keyword evidence="5" id="KW-1185">Reference proteome</keyword>
<comment type="caution">
    <text evidence="3">The sequence shown here is derived from an EMBL/GenBank/DDBJ whole genome shotgun (WGS) entry which is preliminary data.</text>
</comment>
<evidence type="ECO:0000313" key="2">
    <source>
        <dbReference type="EMBL" id="KAK4074659.1"/>
    </source>
</evidence>
<reference evidence="2 5" key="4">
    <citation type="journal article" date="2024" name="Microbiol. Resour. Announc.">
        <title>Genome annotations for the ascomycete fungi Trichoderma harzianum, Trichoderma aggressivum, and Purpureocillium lilacinum.</title>
        <authorList>
            <person name="Beijen E.P.W."/>
            <person name="Ohm R.A."/>
        </authorList>
    </citation>
    <scope>NUCLEOTIDE SEQUENCE [LARGE SCALE GENOMIC DNA]</scope>
    <source>
        <strain evidence="2 5">CBS 150709</strain>
    </source>
</reference>
<dbReference type="Proteomes" id="UP000245956">
    <property type="component" value="Unassembled WGS sequence"/>
</dbReference>
<sequence length="222" mass="23503">MDDEFVEVNTTRGKLLISQSLLPSTPEELERIYPERAETLNDRHGRSIQSTQRRRGLANDKDTAPWPVAASGSSPTQSQTNALFLQSVSSPQCGLAPPADSTHTYKLTAEPLSSVVSMNYPPSDPGPKPAVTEGQCAVLPAKPVAPLQIGMLTTGNLAEGGAQSVATLALCDLQCPPLPQPVGGLGDARTASAITSLVALDGRLRNQNRERLSIVNDKNEPS</sequence>
<reference evidence="2" key="3">
    <citation type="submission" date="2023-11" db="EMBL/GenBank/DDBJ databases">
        <authorList>
            <person name="Beijen E."/>
            <person name="Ohm R.A."/>
        </authorList>
    </citation>
    <scope>NUCLEOTIDE SEQUENCE</scope>
    <source>
        <strain evidence="2">CBS 150709</strain>
    </source>
</reference>
<accession>A0A2U3DSH4</accession>
<gene>
    <name evidence="3" type="ORF">PCL_07253</name>
    <name evidence="2" type="ORF">Purlil1_12898</name>
</gene>
<evidence type="ECO:0000313" key="4">
    <source>
        <dbReference type="Proteomes" id="UP000245956"/>
    </source>
</evidence>
<evidence type="ECO:0000256" key="1">
    <source>
        <dbReference type="SAM" id="MobiDB-lite"/>
    </source>
</evidence>
<feature type="compositionally biased region" description="Basic and acidic residues" evidence="1">
    <location>
        <begin position="35"/>
        <end position="45"/>
    </location>
</feature>
<evidence type="ECO:0000313" key="3">
    <source>
        <dbReference type="EMBL" id="PWI65203.1"/>
    </source>
</evidence>
<evidence type="ECO:0000313" key="5">
    <source>
        <dbReference type="Proteomes" id="UP001287286"/>
    </source>
</evidence>
<dbReference type="EMBL" id="JAWRVI010000144">
    <property type="protein sequence ID" value="KAK4074659.1"/>
    <property type="molecule type" value="Genomic_DNA"/>
</dbReference>
<protein>
    <submittedName>
        <fullName evidence="3">Uncharacterized protein</fullName>
    </submittedName>
</protein>
<dbReference type="AlphaFoldDB" id="A0A2U3DSH4"/>
<dbReference type="EMBL" id="LCWV01000036">
    <property type="protein sequence ID" value="PWI65203.1"/>
    <property type="molecule type" value="Genomic_DNA"/>
</dbReference>
<reference evidence="3 4" key="2">
    <citation type="journal article" date="2016" name="Front. Microbiol.">
        <title>Genome and transcriptome sequences reveal the specific parasitism of the nematophagous Purpureocillium lilacinum 36-1.</title>
        <authorList>
            <person name="Xie J."/>
            <person name="Li S."/>
            <person name="Mo C."/>
            <person name="Xiao X."/>
            <person name="Peng D."/>
            <person name="Wang G."/>
            <person name="Xiao Y."/>
        </authorList>
    </citation>
    <scope>NUCLEOTIDE SEQUENCE [LARGE SCALE GENOMIC DNA]</scope>
    <source>
        <strain evidence="3 4">36-1</strain>
    </source>
</reference>